<dbReference type="InterPro" id="IPR032675">
    <property type="entry name" value="LRR_dom_sf"/>
</dbReference>
<feature type="domain" description="Disease resistance protein winged helix" evidence="3">
    <location>
        <begin position="20"/>
        <end position="90"/>
    </location>
</feature>
<evidence type="ECO:0000313" key="6">
    <source>
        <dbReference type="Proteomes" id="UP001151287"/>
    </source>
</evidence>
<proteinExistence type="predicted"/>
<dbReference type="GO" id="GO:0042742">
    <property type="term" value="P:defense response to bacterium"/>
    <property type="evidence" value="ECO:0007669"/>
    <property type="project" value="UniProtKB-ARBA"/>
</dbReference>
<dbReference type="Pfam" id="PF23598">
    <property type="entry name" value="LRR_14"/>
    <property type="match status" value="1"/>
</dbReference>
<dbReference type="EMBL" id="JAMQYH010000001">
    <property type="protein sequence ID" value="KAJ1700691.1"/>
    <property type="molecule type" value="Genomic_DNA"/>
</dbReference>
<dbReference type="OrthoDB" id="682583at2759"/>
<dbReference type="Proteomes" id="UP001151287">
    <property type="component" value="Unassembled WGS sequence"/>
</dbReference>
<dbReference type="FunFam" id="1.10.10.10:FF:000322">
    <property type="entry name" value="Probable disease resistance protein At1g63360"/>
    <property type="match status" value="1"/>
</dbReference>
<dbReference type="PANTHER" id="PTHR23155:SF1185">
    <property type="entry name" value="DISEASE RESISTANCE RPP8-LIKE PROTEIN 3-RELATED"/>
    <property type="match status" value="1"/>
</dbReference>
<feature type="domain" description="Disease resistance R13L4/SHOC-2-like LRR" evidence="4">
    <location>
        <begin position="138"/>
        <end position="439"/>
    </location>
</feature>
<evidence type="ECO:0000313" key="5">
    <source>
        <dbReference type="EMBL" id="KAJ1700691.1"/>
    </source>
</evidence>
<protein>
    <submittedName>
        <fullName evidence="5">Uncharacterized protein</fullName>
    </submittedName>
</protein>
<evidence type="ECO:0000259" key="3">
    <source>
        <dbReference type="Pfam" id="PF23559"/>
    </source>
</evidence>
<dbReference type="Pfam" id="PF23559">
    <property type="entry name" value="WHD_DRP"/>
    <property type="match status" value="1"/>
</dbReference>
<keyword evidence="1" id="KW-0677">Repeat</keyword>
<dbReference type="AlphaFoldDB" id="A0A9Q0HW68"/>
<evidence type="ECO:0000256" key="1">
    <source>
        <dbReference type="ARBA" id="ARBA00022737"/>
    </source>
</evidence>
<evidence type="ECO:0000256" key="2">
    <source>
        <dbReference type="ARBA" id="ARBA00022821"/>
    </source>
</evidence>
<keyword evidence="6" id="KW-1185">Reference proteome</keyword>
<dbReference type="Gene3D" id="3.80.10.10">
    <property type="entry name" value="Ribonuclease Inhibitor"/>
    <property type="match status" value="1"/>
</dbReference>
<dbReference type="GO" id="GO:0009626">
    <property type="term" value="P:plant-type hypersensitive response"/>
    <property type="evidence" value="ECO:0007669"/>
    <property type="project" value="UniProtKB-ARBA"/>
</dbReference>
<dbReference type="InterPro" id="IPR055414">
    <property type="entry name" value="LRR_R13L4/SHOC2-like"/>
</dbReference>
<keyword evidence="2" id="KW-0611">Plant defense</keyword>
<comment type="caution">
    <text evidence="5">The sequence shown here is derived from an EMBL/GenBank/DDBJ whole genome shotgun (WGS) entry which is preliminary data.</text>
</comment>
<organism evidence="5 6">
    <name type="scientific">Rhynchospora breviuscula</name>
    <dbReference type="NCBI Taxonomy" id="2022672"/>
    <lineage>
        <taxon>Eukaryota</taxon>
        <taxon>Viridiplantae</taxon>
        <taxon>Streptophyta</taxon>
        <taxon>Embryophyta</taxon>
        <taxon>Tracheophyta</taxon>
        <taxon>Spermatophyta</taxon>
        <taxon>Magnoliopsida</taxon>
        <taxon>Liliopsida</taxon>
        <taxon>Poales</taxon>
        <taxon>Cyperaceae</taxon>
        <taxon>Cyperoideae</taxon>
        <taxon>Rhynchosporeae</taxon>
        <taxon>Rhynchospora</taxon>
    </lineage>
</organism>
<dbReference type="PANTHER" id="PTHR23155">
    <property type="entry name" value="DISEASE RESISTANCE PROTEIN RP"/>
    <property type="match status" value="1"/>
</dbReference>
<reference evidence="5" key="1">
    <citation type="journal article" date="2022" name="Cell">
        <title>Repeat-based holocentromeres influence genome architecture and karyotype evolution.</title>
        <authorList>
            <person name="Hofstatter P.G."/>
            <person name="Thangavel G."/>
            <person name="Lux T."/>
            <person name="Neumann P."/>
            <person name="Vondrak T."/>
            <person name="Novak P."/>
            <person name="Zhang M."/>
            <person name="Costa L."/>
            <person name="Castellani M."/>
            <person name="Scott A."/>
            <person name="Toegelov H."/>
            <person name="Fuchs J."/>
            <person name="Mata-Sucre Y."/>
            <person name="Dias Y."/>
            <person name="Vanzela A.L.L."/>
            <person name="Huettel B."/>
            <person name="Almeida C.C.S."/>
            <person name="Simkova H."/>
            <person name="Souza G."/>
            <person name="Pedrosa-Harand A."/>
            <person name="Macas J."/>
            <person name="Mayer K.F.X."/>
            <person name="Houben A."/>
            <person name="Marques A."/>
        </authorList>
    </citation>
    <scope>NUCLEOTIDE SEQUENCE</scope>
    <source>
        <strain evidence="5">RhyBre1mFocal</strain>
    </source>
</reference>
<sequence length="457" mass="52860">MSYKDMPYHLKDCFLYLASFPEDYKISARRLIRMWVAEKLIPYDEKKTMELKAEECLEQLVHRSMIQVSSRHSIGSIKSCRLHDLLRDLAMHHAEKEKFVTVFPKSQGVNHPHRVVRRASLQSNDCREFINYADKNTRSFLCFNQSLLLRDIPLETIKFRLLRVVEIENASIKMAGLDGLIHMKYLGLRDCNIIECPSKFSWFCLKNLETLDCRGTNYFDPNVGIRLTDLWTIGTLRHVLFSFTDTNPWKGLPSNADLTNLQSLGWVTGEHTWRNQLPCLKNLRKLKFNNGALDEPRIDWDMVGHLLETLPYLQSLEIAAGYEIPKEIVCPRGLPNYQNLQTLYLQGALGVNKVEASLFPEYLVKLTLINSNLKEDPMPELGRLKNLQKLQLRGDVCKSEMICTVGFPILQTLILFHLKVPSLTIMEGVMPKLKHLTKENQRKITINLPRELSHLLT</sequence>
<dbReference type="InterPro" id="IPR044974">
    <property type="entry name" value="Disease_R_plants"/>
</dbReference>
<dbReference type="SUPFAM" id="SSF52058">
    <property type="entry name" value="L domain-like"/>
    <property type="match status" value="1"/>
</dbReference>
<dbReference type="InterPro" id="IPR036388">
    <property type="entry name" value="WH-like_DNA-bd_sf"/>
</dbReference>
<dbReference type="Gene3D" id="1.10.10.10">
    <property type="entry name" value="Winged helix-like DNA-binding domain superfamily/Winged helix DNA-binding domain"/>
    <property type="match status" value="1"/>
</dbReference>
<accession>A0A9Q0HW68</accession>
<gene>
    <name evidence="5" type="ORF">LUZ63_000470</name>
</gene>
<evidence type="ECO:0000259" key="4">
    <source>
        <dbReference type="Pfam" id="PF23598"/>
    </source>
</evidence>
<dbReference type="GO" id="GO:0002758">
    <property type="term" value="P:innate immune response-activating signaling pathway"/>
    <property type="evidence" value="ECO:0007669"/>
    <property type="project" value="UniProtKB-ARBA"/>
</dbReference>
<name>A0A9Q0HW68_9POAL</name>
<dbReference type="InterPro" id="IPR058922">
    <property type="entry name" value="WHD_DRP"/>
</dbReference>